<accession>A0A0G4H378</accession>
<feature type="region of interest" description="Disordered" evidence="1">
    <location>
        <begin position="1"/>
        <end position="136"/>
    </location>
</feature>
<feature type="compositionally biased region" description="Acidic residues" evidence="1">
    <location>
        <begin position="97"/>
        <end position="108"/>
    </location>
</feature>
<evidence type="ECO:0000256" key="1">
    <source>
        <dbReference type="SAM" id="MobiDB-lite"/>
    </source>
</evidence>
<dbReference type="VEuPathDB" id="CryptoDB:Vbra_19524"/>
<feature type="region of interest" description="Disordered" evidence="1">
    <location>
        <begin position="162"/>
        <end position="181"/>
    </location>
</feature>
<evidence type="ECO:0000256" key="2">
    <source>
        <dbReference type="SAM" id="Phobius"/>
    </source>
</evidence>
<dbReference type="EMBL" id="CDMY01000973">
    <property type="protein sequence ID" value="CEM38165.1"/>
    <property type="molecule type" value="Genomic_DNA"/>
</dbReference>
<keyword evidence="2" id="KW-1133">Transmembrane helix</keyword>
<feature type="transmembrane region" description="Helical" evidence="2">
    <location>
        <begin position="235"/>
        <end position="256"/>
    </location>
</feature>
<gene>
    <name evidence="3" type="ORF">Vbra_19524</name>
</gene>
<protein>
    <submittedName>
        <fullName evidence="3">Uncharacterized protein</fullName>
    </submittedName>
</protein>
<feature type="compositionally biased region" description="Basic and acidic residues" evidence="1">
    <location>
        <begin position="192"/>
        <end position="203"/>
    </location>
</feature>
<organism evidence="3 4">
    <name type="scientific">Vitrella brassicaformis (strain CCMP3155)</name>
    <dbReference type="NCBI Taxonomy" id="1169540"/>
    <lineage>
        <taxon>Eukaryota</taxon>
        <taxon>Sar</taxon>
        <taxon>Alveolata</taxon>
        <taxon>Colpodellida</taxon>
        <taxon>Vitrellaceae</taxon>
        <taxon>Vitrella</taxon>
    </lineage>
</organism>
<sequence length="462" mass="50153">MAESPQRPSPPPLRRSPRHQHPPATHSGNLHYDEGRRGKVVCRIPPHKVIGRAPLPPVRAKKQQQGKNVVRGSEVGDSEGYVSAQGQPSKQTSFWEAESDEQDDDDEPQQQQRDEQQEQEGQDGGSGDGHRDAVGGLEVVPSGTVAALRHADALLDRLRARSSRSMPTDASPQAAAAAAAARPRLLMNSSTDHQDDDWTKVHDPNSPTAGPGTAVVEWGKGHGHCHGGVTVRECLWAMTIAIVVFAFVGIVTQNWMAQRDHARRMNALSAIIATEFPHRVPDLEAAMARFDGEEWMPQRPIFVFIRYAIMIPLAIIRVLLFVLTPLVQGLLHGVARVVASMVASVTIVYGLYRWFHVPEEPANPPAHGHNHSASRGRQPLDDESDEDIGTALAKRVEAYVATDHGHGSSGSIDGRAHAHPHGAAAKQADLAAADDASLFAQVDVFRYASTAFGYVWGREQGS</sequence>
<keyword evidence="4" id="KW-1185">Reference proteome</keyword>
<proteinExistence type="predicted"/>
<keyword evidence="2" id="KW-0472">Membrane</keyword>
<dbReference type="Proteomes" id="UP000041254">
    <property type="component" value="Unassembled WGS sequence"/>
</dbReference>
<feature type="region of interest" description="Disordered" evidence="1">
    <location>
        <begin position="363"/>
        <end position="385"/>
    </location>
</feature>
<feature type="transmembrane region" description="Helical" evidence="2">
    <location>
        <begin position="304"/>
        <end position="327"/>
    </location>
</feature>
<keyword evidence="2" id="KW-0812">Transmembrane</keyword>
<evidence type="ECO:0000313" key="4">
    <source>
        <dbReference type="Proteomes" id="UP000041254"/>
    </source>
</evidence>
<dbReference type="AlphaFoldDB" id="A0A0G4H378"/>
<reference evidence="3 4" key="1">
    <citation type="submission" date="2014-11" db="EMBL/GenBank/DDBJ databases">
        <authorList>
            <person name="Zhu J."/>
            <person name="Qi W."/>
            <person name="Song R."/>
        </authorList>
    </citation>
    <scope>NUCLEOTIDE SEQUENCE [LARGE SCALE GENOMIC DNA]</scope>
</reference>
<evidence type="ECO:0000313" key="3">
    <source>
        <dbReference type="EMBL" id="CEM38165.1"/>
    </source>
</evidence>
<dbReference type="InParanoid" id="A0A0G4H378"/>
<feature type="transmembrane region" description="Helical" evidence="2">
    <location>
        <begin position="333"/>
        <end position="352"/>
    </location>
</feature>
<feature type="region of interest" description="Disordered" evidence="1">
    <location>
        <begin position="189"/>
        <end position="213"/>
    </location>
</feature>
<feature type="compositionally biased region" description="Polar residues" evidence="1">
    <location>
        <begin position="84"/>
        <end position="94"/>
    </location>
</feature>
<name>A0A0G4H378_VITBC</name>
<feature type="region of interest" description="Disordered" evidence="1">
    <location>
        <begin position="403"/>
        <end position="423"/>
    </location>
</feature>